<dbReference type="OrthoDB" id="4137487at2759"/>
<keyword evidence="2" id="KW-0472">Membrane</keyword>
<dbReference type="Proteomes" id="UP000193467">
    <property type="component" value="Unassembled WGS sequence"/>
</dbReference>
<evidence type="ECO:0000313" key="5">
    <source>
        <dbReference type="EMBL" id="ORY84085.1"/>
    </source>
</evidence>
<evidence type="ECO:0008006" key="7">
    <source>
        <dbReference type="Google" id="ProtNLM"/>
    </source>
</evidence>
<feature type="compositionally biased region" description="Basic and acidic residues" evidence="1">
    <location>
        <begin position="533"/>
        <end position="544"/>
    </location>
</feature>
<feature type="transmembrane region" description="Helical" evidence="2">
    <location>
        <begin position="68"/>
        <end position="88"/>
    </location>
</feature>
<dbReference type="PANTHER" id="PTHR31685">
    <property type="entry name" value="INTEGRAL MEMBRANE PROTEIN (AFU_ORTHOLOGUE AFUA_6G12730)-RELATED"/>
    <property type="match status" value="1"/>
</dbReference>
<organism evidence="5 6">
    <name type="scientific">Leucosporidium creatinivorum</name>
    <dbReference type="NCBI Taxonomy" id="106004"/>
    <lineage>
        <taxon>Eukaryota</taxon>
        <taxon>Fungi</taxon>
        <taxon>Dikarya</taxon>
        <taxon>Basidiomycota</taxon>
        <taxon>Pucciniomycotina</taxon>
        <taxon>Microbotryomycetes</taxon>
        <taxon>Leucosporidiales</taxon>
        <taxon>Leucosporidium</taxon>
    </lineage>
</organism>
<name>A0A1Y2FMX8_9BASI</name>
<dbReference type="Pfam" id="PF10348">
    <property type="entry name" value="DUF2427"/>
    <property type="match status" value="1"/>
</dbReference>
<dbReference type="InParanoid" id="A0A1Y2FMX8"/>
<protein>
    <recommendedName>
        <fullName evidence="7">Protein YTP1-like C-terminal domain-containing protein</fullName>
    </recommendedName>
</protein>
<keyword evidence="6" id="KW-1185">Reference proteome</keyword>
<sequence length="544" mass="60023">MGSLLPNTRRSSLFAPLLSIILFCCLIGLTSASSSLEIRHEHHDEDVGPYEQNFTNDEEIDTVLKWHIGIQMFCWGLLFPLGMILGLVRSRFHAPLQALGCILTLLPGNFLGHHHGGRSFHSTAHSHFASYMWWYLVLQTGFGVFLKLHVMEGTRVRRAVVLAHGVVGKSFPVVGWVQMIFGGIAALGFCFGEHFGQCLAHFIMGSAFIGYAVILLIMLRLGAGWLARRKCSQEYIDSWVIMVWGIVNTFTEHDFFRKSNHWSHKDMQHVSLGVLWWAGGALGIFLGRHGKRNVVPGVIIAMTGYAMSAHAQSLEFSTTIHKLFGFSLMAAGSARVIEICFVLNDSPSPSPSSSTPTRAFQHLPPYLLVLSGLTFLSATEEQMQWVAGSGMDATTYANILFSGAFVIYLVAVALVEGYEWGARPQEEKEGDVERAEGGGGGRTIWGIPVPSVVGGMGLFPGAGRSLNGRERGEEMRQYESVAMEPTTTSGTRSSHSPPDSGFGEGRVRLDSMQEDGDRRVFDLGEEDEDEGDDKYWEEREAGRR</sequence>
<feature type="transmembrane region" description="Helical" evidence="2">
    <location>
        <begin position="399"/>
        <end position="418"/>
    </location>
</feature>
<feature type="transmembrane region" description="Helical" evidence="2">
    <location>
        <begin position="95"/>
        <end position="112"/>
    </location>
</feature>
<dbReference type="InterPro" id="IPR018825">
    <property type="entry name" value="DUF2427"/>
</dbReference>
<keyword evidence="2" id="KW-1133">Transmembrane helix</keyword>
<dbReference type="Pfam" id="PF10355">
    <property type="entry name" value="Ytp1"/>
    <property type="match status" value="1"/>
</dbReference>
<dbReference type="EMBL" id="MCGR01000018">
    <property type="protein sequence ID" value="ORY84085.1"/>
    <property type="molecule type" value="Genomic_DNA"/>
</dbReference>
<dbReference type="PANTHER" id="PTHR31685:SF2">
    <property type="entry name" value="PROTEIN YTP1"/>
    <property type="match status" value="1"/>
</dbReference>
<feature type="compositionally biased region" description="Basic and acidic residues" evidence="1">
    <location>
        <begin position="424"/>
        <end position="436"/>
    </location>
</feature>
<feature type="transmembrane region" description="Helical" evidence="2">
    <location>
        <begin position="132"/>
        <end position="150"/>
    </location>
</feature>
<dbReference type="InterPro" id="IPR018827">
    <property type="entry name" value="YTP1_C"/>
</dbReference>
<feature type="transmembrane region" description="Helical" evidence="2">
    <location>
        <begin position="201"/>
        <end position="223"/>
    </location>
</feature>
<dbReference type="CDD" id="cd08760">
    <property type="entry name" value="Cyt_b561_FRRS1_like"/>
    <property type="match status" value="1"/>
</dbReference>
<feature type="transmembrane region" description="Helical" evidence="2">
    <location>
        <begin position="270"/>
        <end position="287"/>
    </location>
</feature>
<evidence type="ECO:0000313" key="6">
    <source>
        <dbReference type="Proteomes" id="UP000193467"/>
    </source>
</evidence>
<evidence type="ECO:0000259" key="3">
    <source>
        <dbReference type="Pfam" id="PF10348"/>
    </source>
</evidence>
<feature type="region of interest" description="Disordered" evidence="1">
    <location>
        <begin position="423"/>
        <end position="446"/>
    </location>
</feature>
<dbReference type="STRING" id="106004.A0A1Y2FMX8"/>
<keyword evidence="2" id="KW-0812">Transmembrane</keyword>
<feature type="transmembrane region" description="Helical" evidence="2">
    <location>
        <begin position="171"/>
        <end position="189"/>
    </location>
</feature>
<accession>A0A1Y2FMX8</accession>
<comment type="caution">
    <text evidence="5">The sequence shown here is derived from an EMBL/GenBank/DDBJ whole genome shotgun (WGS) entry which is preliminary data.</text>
</comment>
<feature type="transmembrane region" description="Helical" evidence="2">
    <location>
        <begin position="235"/>
        <end position="250"/>
    </location>
</feature>
<dbReference type="AlphaFoldDB" id="A0A1Y2FMX8"/>
<feature type="compositionally biased region" description="Acidic residues" evidence="1">
    <location>
        <begin position="523"/>
        <end position="532"/>
    </location>
</feature>
<proteinExistence type="predicted"/>
<evidence type="ECO:0000259" key="4">
    <source>
        <dbReference type="Pfam" id="PF10355"/>
    </source>
</evidence>
<evidence type="ECO:0000256" key="2">
    <source>
        <dbReference type="SAM" id="Phobius"/>
    </source>
</evidence>
<feature type="transmembrane region" description="Helical" evidence="2">
    <location>
        <begin position="294"/>
        <end position="311"/>
    </location>
</feature>
<feature type="transmembrane region" description="Helical" evidence="2">
    <location>
        <begin position="12"/>
        <end position="32"/>
    </location>
</feature>
<feature type="compositionally biased region" description="Polar residues" evidence="1">
    <location>
        <begin position="485"/>
        <end position="497"/>
    </location>
</feature>
<feature type="compositionally biased region" description="Basic and acidic residues" evidence="1">
    <location>
        <begin position="467"/>
        <end position="477"/>
    </location>
</feature>
<feature type="domain" description="DUF2427" evidence="3">
    <location>
        <begin position="51"/>
        <end position="149"/>
    </location>
</feature>
<feature type="compositionally biased region" description="Basic and acidic residues" evidence="1">
    <location>
        <begin position="505"/>
        <end position="522"/>
    </location>
</feature>
<feature type="region of interest" description="Disordered" evidence="1">
    <location>
        <begin position="463"/>
        <end position="544"/>
    </location>
</feature>
<evidence type="ECO:0000256" key="1">
    <source>
        <dbReference type="SAM" id="MobiDB-lite"/>
    </source>
</evidence>
<gene>
    <name evidence="5" type="ORF">BCR35DRAFT_303135</name>
</gene>
<feature type="domain" description="Protein YTP1-like C-terminal" evidence="4">
    <location>
        <begin position="175"/>
        <end position="415"/>
    </location>
</feature>
<reference evidence="5 6" key="1">
    <citation type="submission" date="2016-07" db="EMBL/GenBank/DDBJ databases">
        <title>Pervasive Adenine N6-methylation of Active Genes in Fungi.</title>
        <authorList>
            <consortium name="DOE Joint Genome Institute"/>
            <person name="Mondo S.J."/>
            <person name="Dannebaum R.O."/>
            <person name="Kuo R.C."/>
            <person name="Labutti K."/>
            <person name="Haridas S."/>
            <person name="Kuo A."/>
            <person name="Salamov A."/>
            <person name="Ahrendt S.R."/>
            <person name="Lipzen A."/>
            <person name="Sullivan W."/>
            <person name="Andreopoulos W.B."/>
            <person name="Clum A."/>
            <person name="Lindquist E."/>
            <person name="Daum C."/>
            <person name="Ramamoorthy G.K."/>
            <person name="Gryganskyi A."/>
            <person name="Culley D."/>
            <person name="Magnuson J.K."/>
            <person name="James T.Y."/>
            <person name="O'Malley M.A."/>
            <person name="Stajich J.E."/>
            <person name="Spatafora J.W."/>
            <person name="Visel A."/>
            <person name="Grigoriev I.V."/>
        </authorList>
    </citation>
    <scope>NUCLEOTIDE SEQUENCE [LARGE SCALE GENOMIC DNA]</scope>
    <source>
        <strain evidence="5 6">62-1032</strain>
    </source>
</reference>